<evidence type="ECO:0000313" key="3">
    <source>
        <dbReference type="EMBL" id="MBA2891507.1"/>
    </source>
</evidence>
<dbReference type="AlphaFoldDB" id="A0A7W0CHV5"/>
<dbReference type="EMBL" id="JACDUR010000003">
    <property type="protein sequence ID" value="MBA2891507.1"/>
    <property type="molecule type" value="Genomic_DNA"/>
</dbReference>
<protein>
    <submittedName>
        <fullName evidence="3">Uncharacterized protein YgiM (DUF1202 family)</fullName>
    </submittedName>
</protein>
<name>A0A7W0CHV5_9ACTN</name>
<organism evidence="3 4">
    <name type="scientific">Nonomuraea soli</name>
    <dbReference type="NCBI Taxonomy" id="1032476"/>
    <lineage>
        <taxon>Bacteria</taxon>
        <taxon>Bacillati</taxon>
        <taxon>Actinomycetota</taxon>
        <taxon>Actinomycetes</taxon>
        <taxon>Streptosporangiales</taxon>
        <taxon>Streptosporangiaceae</taxon>
        <taxon>Nonomuraea</taxon>
    </lineage>
</organism>
<evidence type="ECO:0000313" key="4">
    <source>
        <dbReference type="Proteomes" id="UP000530928"/>
    </source>
</evidence>
<gene>
    <name evidence="3" type="ORF">HNR30_002848</name>
</gene>
<reference evidence="3 4" key="1">
    <citation type="submission" date="2020-07" db="EMBL/GenBank/DDBJ databases">
        <title>Genomic Encyclopedia of Type Strains, Phase IV (KMG-IV): sequencing the most valuable type-strain genomes for metagenomic binning, comparative biology and taxonomic classification.</title>
        <authorList>
            <person name="Goeker M."/>
        </authorList>
    </citation>
    <scope>NUCLEOTIDE SEQUENCE [LARGE SCALE GENOMIC DNA]</scope>
    <source>
        <strain evidence="3 4">DSM 45533</strain>
    </source>
</reference>
<comment type="caution">
    <text evidence="3">The sequence shown here is derived from an EMBL/GenBank/DDBJ whole genome shotgun (WGS) entry which is preliminary data.</text>
</comment>
<proteinExistence type="predicted"/>
<accession>A0A7W0CHV5</accession>
<keyword evidence="2" id="KW-0732">Signal</keyword>
<keyword evidence="4" id="KW-1185">Reference proteome</keyword>
<sequence length="133" mass="13578">MGLALRAVAGATLAGAVTLAGLVAGPASAATATPTPTPTPTSTTTGSAPAAPSAEASPTTTAICRYYVDADKPIPVKSGPGKKYTTQAWISPDRERPVFGTCAEPGTGPSHWVKISQGNYKGGWVWRNWLDPV</sequence>
<evidence type="ECO:0000256" key="1">
    <source>
        <dbReference type="SAM" id="MobiDB-lite"/>
    </source>
</evidence>
<feature type="region of interest" description="Disordered" evidence="1">
    <location>
        <begin position="28"/>
        <end position="58"/>
    </location>
</feature>
<feature type="chain" id="PRO_5031180522" evidence="2">
    <location>
        <begin position="30"/>
        <end position="133"/>
    </location>
</feature>
<dbReference type="RefSeq" id="WP_181610295.1">
    <property type="nucleotide sequence ID" value="NZ_BAABAM010000002.1"/>
</dbReference>
<dbReference type="Proteomes" id="UP000530928">
    <property type="component" value="Unassembled WGS sequence"/>
</dbReference>
<evidence type="ECO:0000256" key="2">
    <source>
        <dbReference type="SAM" id="SignalP"/>
    </source>
</evidence>
<feature type="signal peptide" evidence="2">
    <location>
        <begin position="1"/>
        <end position="29"/>
    </location>
</feature>